<dbReference type="SUPFAM" id="SSF49464">
    <property type="entry name" value="Carboxypeptidase regulatory domain-like"/>
    <property type="match status" value="1"/>
</dbReference>
<dbReference type="AlphaFoldDB" id="A0A5B8V366"/>
<proteinExistence type="inferred from homology"/>
<comment type="similarity">
    <text evidence="7">Belongs to the TonB-dependent receptor family.</text>
</comment>
<dbReference type="InterPro" id="IPR008969">
    <property type="entry name" value="CarboxyPept-like_regulatory"/>
</dbReference>
<evidence type="ECO:0000256" key="5">
    <source>
        <dbReference type="ARBA" id="ARBA00023136"/>
    </source>
</evidence>
<keyword evidence="2 7" id="KW-0813">Transport</keyword>
<keyword evidence="11" id="KW-1185">Reference proteome</keyword>
<dbReference type="Gene3D" id="2.40.170.20">
    <property type="entry name" value="TonB-dependent receptor, beta-barrel domain"/>
    <property type="match status" value="1"/>
</dbReference>
<evidence type="ECO:0000256" key="4">
    <source>
        <dbReference type="ARBA" id="ARBA00022692"/>
    </source>
</evidence>
<comment type="subcellular location">
    <subcellularLocation>
        <location evidence="1 7">Cell outer membrane</location>
        <topology evidence="1 7">Multi-pass membrane protein</topology>
    </subcellularLocation>
</comment>
<evidence type="ECO:0000259" key="9">
    <source>
        <dbReference type="Pfam" id="PF07715"/>
    </source>
</evidence>
<sequence>MHFKNLLKVSCFILLSLFSLQSMAQTVVTGKVTDSKDGSGIPGASVVAKGTTVGTVTDVNGNFRLSVASSVTTLSVSYVGYTTKDVTLTGAPLNIALDPTSTSLNEVLVIGYGTVRKKDATGAVVKVNAGDFVQGVTTNPLQQLQGQAPGVVITTSSGDPNDAPTVRVRGTTSLSGGNDPLYVIDGVAGADIRSVAPSDIESFTIEKDASAAAIYGSRAAGGVILVTTKQGKAGKSQVTFNSYVASESPEHLIKFMDRNQYLSAYQDFYGHAMPTGTSTTSDQGANTDWFREITRTGFTHNENLALSGGTEQGHYRASVAYTDQDGIAINSGRKDLYGRFNFDQKTLDNKLLITMNVSGSQTNSLFTDKNAFLNAAAVPSVIGTMDPVNAGYYQYINNTQENNPIPQLVYLTNIGRQDRLTGNLKMDFNPIKQITISPYANASHGVNVTNIYYPPAVALSPVGGLLNAVGDQFGYTPQLSNHGDVDKGSSDYTNKTYGATVAYKDEFGKLRLSALGGYEFNSFDYSGFRVGAHDFNDIYLPDENIGSANSISTADIGSDRGGYQLKSWFGRAELNWNDKYYLTGNVRYDWSNKLGLNNQSGVFPSIDAAWVISNEDFMKGVSWISSLKLRGGYGQIGNQDVIGPYLSQFLFSSGRLYYNGSLGQFVSSSSPVQNQNANLRWQVNTTTNVAVDFSLFNSRLTGSLDVYSEKTNHLLFTYTVPTGSTFFVNTIVANIGSMSNKGFELSLNYKILSKSDLTWTAGGNFNVNRNKIVSLSGQFAGLDFNVTQANVGSTGGLGISGQISQIGYLKVGYPIGTLLLPEYAGKDANGNQQFWKYNADGSRTAVTDVSLLNYADDGSTQDRKFYTTDPKFTYGLSTSLTYKQFDFSIFARGQYGSKGFNETYMDYTSLAKLGTYSVLADASKLGIKSSSEPSNYWLQGTSFLKIQSVNLGYSLKINQNRYIDKLHFYVAGNNLYTFTSYKGIDPELTTAGGQTGIDSRQLYPRSRQLSFGVNLTLK</sequence>
<name>A0A5B8V366_9SPHI</name>
<accession>A0A5B8V366</accession>
<feature type="signal peptide" evidence="8">
    <location>
        <begin position="1"/>
        <end position="24"/>
    </location>
</feature>
<evidence type="ECO:0000256" key="2">
    <source>
        <dbReference type="ARBA" id="ARBA00022448"/>
    </source>
</evidence>
<dbReference type="Gene3D" id="2.60.40.1120">
    <property type="entry name" value="Carboxypeptidase-like, regulatory domain"/>
    <property type="match status" value="1"/>
</dbReference>
<evidence type="ECO:0000256" key="8">
    <source>
        <dbReference type="SAM" id="SignalP"/>
    </source>
</evidence>
<dbReference type="GO" id="GO:0009279">
    <property type="term" value="C:cell outer membrane"/>
    <property type="evidence" value="ECO:0007669"/>
    <property type="project" value="UniProtKB-SubCell"/>
</dbReference>
<reference evidence="10 11" key="1">
    <citation type="journal article" date="2017" name="Curr. Microbiol.">
        <title>Mucilaginibacter ginsenosidivorans sp. nov., Isolated from Soil of Ginseng Field.</title>
        <authorList>
            <person name="Kim M.M."/>
            <person name="Siddiqi M.Z."/>
            <person name="Im W.T."/>
        </authorList>
    </citation>
    <scope>NUCLEOTIDE SEQUENCE [LARGE SCALE GENOMIC DNA]</scope>
    <source>
        <strain evidence="10 11">Gsoil 3017</strain>
    </source>
</reference>
<dbReference type="KEGG" id="mgin:FRZ54_22665"/>
<dbReference type="NCBIfam" id="TIGR04056">
    <property type="entry name" value="OMP_RagA_SusC"/>
    <property type="match status" value="1"/>
</dbReference>
<dbReference type="SUPFAM" id="SSF56935">
    <property type="entry name" value="Porins"/>
    <property type="match status" value="1"/>
</dbReference>
<gene>
    <name evidence="10" type="ORF">FRZ54_22665</name>
</gene>
<feature type="domain" description="TonB-dependent receptor plug" evidence="9">
    <location>
        <begin position="117"/>
        <end position="223"/>
    </location>
</feature>
<keyword evidence="4 7" id="KW-0812">Transmembrane</keyword>
<evidence type="ECO:0000313" key="11">
    <source>
        <dbReference type="Proteomes" id="UP000321479"/>
    </source>
</evidence>
<keyword evidence="6 7" id="KW-0998">Cell outer membrane</keyword>
<evidence type="ECO:0000313" key="10">
    <source>
        <dbReference type="EMBL" id="QEC65253.1"/>
    </source>
</evidence>
<dbReference type="Proteomes" id="UP000321479">
    <property type="component" value="Chromosome"/>
</dbReference>
<dbReference type="NCBIfam" id="TIGR04057">
    <property type="entry name" value="SusC_RagA_signa"/>
    <property type="match status" value="1"/>
</dbReference>
<keyword evidence="3 7" id="KW-1134">Transmembrane beta strand</keyword>
<evidence type="ECO:0000256" key="3">
    <source>
        <dbReference type="ARBA" id="ARBA00022452"/>
    </source>
</evidence>
<dbReference type="InterPro" id="IPR039426">
    <property type="entry name" value="TonB-dep_rcpt-like"/>
</dbReference>
<dbReference type="PROSITE" id="PS52016">
    <property type="entry name" value="TONB_DEPENDENT_REC_3"/>
    <property type="match status" value="1"/>
</dbReference>
<keyword evidence="8" id="KW-0732">Signal</keyword>
<evidence type="ECO:0000256" key="6">
    <source>
        <dbReference type="ARBA" id="ARBA00023237"/>
    </source>
</evidence>
<dbReference type="InterPro" id="IPR012910">
    <property type="entry name" value="Plug_dom"/>
</dbReference>
<protein>
    <submittedName>
        <fullName evidence="10">SusC/RagA family TonB-linked outer membrane protein</fullName>
    </submittedName>
</protein>
<dbReference type="InterPro" id="IPR023997">
    <property type="entry name" value="TonB-dep_OMP_SusC/RagA_CS"/>
</dbReference>
<dbReference type="RefSeq" id="WP_147034084.1">
    <property type="nucleotide sequence ID" value="NZ_CP042436.1"/>
</dbReference>
<dbReference type="EMBL" id="CP042436">
    <property type="protein sequence ID" value="QEC65253.1"/>
    <property type="molecule type" value="Genomic_DNA"/>
</dbReference>
<dbReference type="Pfam" id="PF13715">
    <property type="entry name" value="CarbopepD_reg_2"/>
    <property type="match status" value="1"/>
</dbReference>
<dbReference type="Pfam" id="PF07715">
    <property type="entry name" value="Plug"/>
    <property type="match status" value="1"/>
</dbReference>
<keyword evidence="5 7" id="KW-0472">Membrane</keyword>
<dbReference type="Gene3D" id="2.170.130.10">
    <property type="entry name" value="TonB-dependent receptor, plug domain"/>
    <property type="match status" value="1"/>
</dbReference>
<evidence type="ECO:0000256" key="7">
    <source>
        <dbReference type="PROSITE-ProRule" id="PRU01360"/>
    </source>
</evidence>
<dbReference type="InterPro" id="IPR023996">
    <property type="entry name" value="TonB-dep_OMP_SusC/RagA"/>
</dbReference>
<dbReference type="InterPro" id="IPR037066">
    <property type="entry name" value="Plug_dom_sf"/>
</dbReference>
<dbReference type="OrthoDB" id="9768177at2"/>
<organism evidence="10 11">
    <name type="scientific">Mucilaginibacter ginsenosidivorans</name>
    <dbReference type="NCBI Taxonomy" id="398053"/>
    <lineage>
        <taxon>Bacteria</taxon>
        <taxon>Pseudomonadati</taxon>
        <taxon>Bacteroidota</taxon>
        <taxon>Sphingobacteriia</taxon>
        <taxon>Sphingobacteriales</taxon>
        <taxon>Sphingobacteriaceae</taxon>
        <taxon>Mucilaginibacter</taxon>
    </lineage>
</organism>
<evidence type="ECO:0000256" key="1">
    <source>
        <dbReference type="ARBA" id="ARBA00004571"/>
    </source>
</evidence>
<dbReference type="InterPro" id="IPR036942">
    <property type="entry name" value="Beta-barrel_TonB_sf"/>
</dbReference>
<feature type="chain" id="PRO_5022994397" evidence="8">
    <location>
        <begin position="25"/>
        <end position="1018"/>
    </location>
</feature>